<protein>
    <submittedName>
        <fullName evidence="1">Uncharacterized protein</fullName>
    </submittedName>
</protein>
<reference evidence="1 2" key="1">
    <citation type="journal article" date="2015" name="Fungal Genet. Biol.">
        <title>Evolution of novel wood decay mechanisms in Agaricales revealed by the genome sequences of Fistulina hepatica and Cylindrobasidium torrendii.</title>
        <authorList>
            <person name="Floudas D."/>
            <person name="Held B.W."/>
            <person name="Riley R."/>
            <person name="Nagy L.G."/>
            <person name="Koehler G."/>
            <person name="Ransdell A.S."/>
            <person name="Younus H."/>
            <person name="Chow J."/>
            <person name="Chiniquy J."/>
            <person name="Lipzen A."/>
            <person name="Tritt A."/>
            <person name="Sun H."/>
            <person name="Haridas S."/>
            <person name="LaButti K."/>
            <person name="Ohm R.A."/>
            <person name="Kues U."/>
            <person name="Blanchette R.A."/>
            <person name="Grigoriev I.V."/>
            <person name="Minto R.E."/>
            <person name="Hibbett D.S."/>
        </authorList>
    </citation>
    <scope>NUCLEOTIDE SEQUENCE [LARGE SCALE GENOMIC DNA]</scope>
    <source>
        <strain evidence="1 2">FP15055 ss-10</strain>
    </source>
</reference>
<proteinExistence type="predicted"/>
<accession>A0A0D7B643</accession>
<gene>
    <name evidence="1" type="ORF">CYLTODRAFT_326011</name>
</gene>
<dbReference type="EMBL" id="KN880570">
    <property type="protein sequence ID" value="KIY65972.1"/>
    <property type="molecule type" value="Genomic_DNA"/>
</dbReference>
<keyword evidence="2" id="KW-1185">Reference proteome</keyword>
<dbReference type="Proteomes" id="UP000054007">
    <property type="component" value="Unassembled WGS sequence"/>
</dbReference>
<dbReference type="OrthoDB" id="1607513at2759"/>
<dbReference type="AlphaFoldDB" id="A0A0D7B643"/>
<sequence length="67" mass="7676">GALQPEDIPGRMKMTEIMFSLFGREFDNIREDLSHALGRISLTSDMWSRGILQGYMAITAHYIIEDE</sequence>
<feature type="non-terminal residue" evidence="1">
    <location>
        <position position="1"/>
    </location>
</feature>
<evidence type="ECO:0000313" key="2">
    <source>
        <dbReference type="Proteomes" id="UP000054007"/>
    </source>
</evidence>
<feature type="non-terminal residue" evidence="1">
    <location>
        <position position="67"/>
    </location>
</feature>
<organism evidence="1 2">
    <name type="scientific">Cylindrobasidium torrendii FP15055 ss-10</name>
    <dbReference type="NCBI Taxonomy" id="1314674"/>
    <lineage>
        <taxon>Eukaryota</taxon>
        <taxon>Fungi</taxon>
        <taxon>Dikarya</taxon>
        <taxon>Basidiomycota</taxon>
        <taxon>Agaricomycotina</taxon>
        <taxon>Agaricomycetes</taxon>
        <taxon>Agaricomycetidae</taxon>
        <taxon>Agaricales</taxon>
        <taxon>Marasmiineae</taxon>
        <taxon>Physalacriaceae</taxon>
        <taxon>Cylindrobasidium</taxon>
    </lineage>
</organism>
<evidence type="ECO:0000313" key="1">
    <source>
        <dbReference type="EMBL" id="KIY65972.1"/>
    </source>
</evidence>
<name>A0A0D7B643_9AGAR</name>